<dbReference type="InterPro" id="IPR024775">
    <property type="entry name" value="DinB-like"/>
</dbReference>
<dbReference type="SUPFAM" id="SSF109854">
    <property type="entry name" value="DinB/YfiT-like putative metalloenzymes"/>
    <property type="match status" value="1"/>
</dbReference>
<gene>
    <name evidence="2" type="ORF">JOD17_002033</name>
</gene>
<name>A0ABS2PC93_9BACL</name>
<sequence length="167" mass="19394">MDCNHLQDVRAKVVREITGLTEQQLNAKQRHDVWSIGQICHHLILSEGAFADAIEQGLKNDQESVVREKPIERALDRSVKTDAPKNILPNEGPFQVSQILEGFEHSRRHFLRVIERVSPEEDYTHKSVRHPKFGQLSIKQWIELLPYHETRHIEQIQELKADLSINV</sequence>
<dbReference type="Pfam" id="PF12867">
    <property type="entry name" value="DinB_2"/>
    <property type="match status" value="1"/>
</dbReference>
<proteinExistence type="predicted"/>
<evidence type="ECO:0000313" key="2">
    <source>
        <dbReference type="EMBL" id="MBM7632939.1"/>
    </source>
</evidence>
<dbReference type="RefSeq" id="WP_204697416.1">
    <property type="nucleotide sequence ID" value="NZ_JAFBEC010000005.1"/>
</dbReference>
<reference evidence="2 3" key="1">
    <citation type="submission" date="2021-01" db="EMBL/GenBank/DDBJ databases">
        <title>Genomic Encyclopedia of Type Strains, Phase IV (KMG-IV): sequencing the most valuable type-strain genomes for metagenomic binning, comparative biology and taxonomic classification.</title>
        <authorList>
            <person name="Goeker M."/>
        </authorList>
    </citation>
    <scope>NUCLEOTIDE SEQUENCE [LARGE SCALE GENOMIC DNA]</scope>
    <source>
        <strain evidence="2 3">DSM 25540</strain>
    </source>
</reference>
<dbReference type="InterPro" id="IPR034660">
    <property type="entry name" value="DinB/YfiT-like"/>
</dbReference>
<organism evidence="2 3">
    <name type="scientific">Geomicrobium sediminis</name>
    <dbReference type="NCBI Taxonomy" id="1347788"/>
    <lineage>
        <taxon>Bacteria</taxon>
        <taxon>Bacillati</taxon>
        <taxon>Bacillota</taxon>
        <taxon>Bacilli</taxon>
        <taxon>Bacillales</taxon>
        <taxon>Geomicrobium</taxon>
    </lineage>
</organism>
<protein>
    <submittedName>
        <fullName evidence="2">Damage-inducible protein DinB</fullName>
    </submittedName>
</protein>
<evidence type="ECO:0000313" key="3">
    <source>
        <dbReference type="Proteomes" id="UP000741863"/>
    </source>
</evidence>
<feature type="domain" description="DinB-like" evidence="1">
    <location>
        <begin position="6"/>
        <end position="156"/>
    </location>
</feature>
<dbReference type="EMBL" id="JAFBEC010000005">
    <property type="protein sequence ID" value="MBM7632939.1"/>
    <property type="molecule type" value="Genomic_DNA"/>
</dbReference>
<keyword evidence="3" id="KW-1185">Reference proteome</keyword>
<dbReference type="Gene3D" id="1.20.120.450">
    <property type="entry name" value="dinb family like domain"/>
    <property type="match status" value="1"/>
</dbReference>
<evidence type="ECO:0000259" key="1">
    <source>
        <dbReference type="Pfam" id="PF12867"/>
    </source>
</evidence>
<comment type="caution">
    <text evidence="2">The sequence shown here is derived from an EMBL/GenBank/DDBJ whole genome shotgun (WGS) entry which is preliminary data.</text>
</comment>
<dbReference type="Proteomes" id="UP000741863">
    <property type="component" value="Unassembled WGS sequence"/>
</dbReference>
<accession>A0ABS2PC93</accession>